<feature type="domain" description="CHAT" evidence="1">
    <location>
        <begin position="89"/>
        <end position="265"/>
    </location>
</feature>
<dbReference type="AlphaFoldDB" id="A0A1V1P7Q5"/>
<dbReference type="InterPro" id="IPR024983">
    <property type="entry name" value="CHAT_dom"/>
</dbReference>
<dbReference type="Proteomes" id="UP000189670">
    <property type="component" value="Unassembled WGS sequence"/>
</dbReference>
<evidence type="ECO:0000259" key="1">
    <source>
        <dbReference type="Pfam" id="PF12770"/>
    </source>
</evidence>
<dbReference type="EMBL" id="ATBP01000349">
    <property type="protein sequence ID" value="ETR70917.1"/>
    <property type="molecule type" value="Genomic_DNA"/>
</dbReference>
<organism evidence="2 3">
    <name type="scientific">Candidatus Magnetoglobus multicellularis str. Araruama</name>
    <dbReference type="NCBI Taxonomy" id="890399"/>
    <lineage>
        <taxon>Bacteria</taxon>
        <taxon>Pseudomonadati</taxon>
        <taxon>Thermodesulfobacteriota</taxon>
        <taxon>Desulfobacteria</taxon>
        <taxon>Desulfobacterales</taxon>
        <taxon>Desulfobacteraceae</taxon>
        <taxon>Candidatus Magnetoglobus</taxon>
    </lineage>
</organism>
<evidence type="ECO:0000313" key="3">
    <source>
        <dbReference type="Proteomes" id="UP000189670"/>
    </source>
</evidence>
<proteinExistence type="predicted"/>
<dbReference type="Pfam" id="PF12770">
    <property type="entry name" value="CHAT"/>
    <property type="match status" value="1"/>
</dbReference>
<protein>
    <recommendedName>
        <fullName evidence="1">CHAT domain-containing protein</fullName>
    </recommendedName>
</protein>
<reference evidence="3" key="1">
    <citation type="submission" date="2012-11" db="EMBL/GenBank/DDBJ databases">
        <authorList>
            <person name="Lucero-Rivera Y.E."/>
            <person name="Tovar-Ramirez D."/>
        </authorList>
    </citation>
    <scope>NUCLEOTIDE SEQUENCE [LARGE SCALE GENOMIC DNA]</scope>
    <source>
        <strain evidence="3">Araruama</strain>
    </source>
</reference>
<sequence>MWMAFMNSNKQAIRLYVTVTSDFDKIDYRLHYDSDSKFLQEQKDITKDLLNNIEQECFEMIDQLNSDIDNISKDERLKTTGIYICEQLLTTRLKDHFNVTKAEYLILYIDKALVNIPWELLYISQETMVCEKFFVGRLINHEAIKRSEERSINSELNMLIVTPDGNLSHAIPESDEICSKADSFNNSYSHLDLSAESDSQITAHNITYKIKNYDFVHFVGHAEFNNEISENGWILKPDPVYDNDNGNTNDKKNEYSILTSKKIEEMAGGTPMPLLVFPMHVNLQEQKHN</sequence>
<name>A0A1V1P7Q5_9BACT</name>
<gene>
    <name evidence="2" type="ORF">OMM_02894</name>
</gene>
<comment type="caution">
    <text evidence="2">The sequence shown here is derived from an EMBL/GenBank/DDBJ whole genome shotgun (WGS) entry which is preliminary data.</text>
</comment>
<accession>A0A1V1P7Q5</accession>
<evidence type="ECO:0000313" key="2">
    <source>
        <dbReference type="EMBL" id="ETR70917.1"/>
    </source>
</evidence>